<dbReference type="SUPFAM" id="SSF51445">
    <property type="entry name" value="(Trans)glycosidases"/>
    <property type="match status" value="1"/>
</dbReference>
<proteinExistence type="inferred from homology"/>
<dbReference type="AlphaFoldDB" id="A0A7X4GJQ6"/>
<dbReference type="SUPFAM" id="SSF74650">
    <property type="entry name" value="Galactose mutarotase-like"/>
    <property type="match status" value="1"/>
</dbReference>
<keyword evidence="5 7" id="KW-0326">Glycosidase</keyword>
<comment type="similarity">
    <text evidence="2 7">Belongs to the glycosyl hydrolase 2 family.</text>
</comment>
<dbReference type="Pfam" id="PF16353">
    <property type="entry name" value="LacZ_4"/>
    <property type="match status" value="1"/>
</dbReference>
<name>A0A7X4GJQ6_9SPHN</name>
<dbReference type="InterPro" id="IPR006104">
    <property type="entry name" value="Glyco_hydro_2_N"/>
</dbReference>
<evidence type="ECO:0000256" key="8">
    <source>
        <dbReference type="SAM" id="MobiDB-lite"/>
    </source>
</evidence>
<evidence type="ECO:0000313" key="12">
    <source>
        <dbReference type="Proteomes" id="UP000465810"/>
    </source>
</evidence>
<dbReference type="GO" id="GO:0005990">
    <property type="term" value="P:lactose catabolic process"/>
    <property type="evidence" value="ECO:0007669"/>
    <property type="project" value="TreeGrafter"/>
</dbReference>
<dbReference type="SUPFAM" id="SSF49785">
    <property type="entry name" value="Galactose-binding domain-like"/>
    <property type="match status" value="1"/>
</dbReference>
<dbReference type="Gene3D" id="2.60.40.10">
    <property type="entry name" value="Immunoglobulins"/>
    <property type="match status" value="2"/>
</dbReference>
<feature type="chain" id="PRO_5030674952" description="Beta-galactosidase" evidence="9">
    <location>
        <begin position="24"/>
        <end position="1090"/>
    </location>
</feature>
<dbReference type="InterPro" id="IPR017853">
    <property type="entry name" value="GH"/>
</dbReference>
<comment type="caution">
    <text evidence="11">The sequence shown here is derived from an EMBL/GenBank/DDBJ whole genome shotgun (WGS) entry which is preliminary data.</text>
</comment>
<comment type="catalytic activity">
    <reaction evidence="1 7">
        <text>Hydrolysis of terminal non-reducing beta-D-galactose residues in beta-D-galactosides.</text>
        <dbReference type="EC" id="3.2.1.23"/>
    </reaction>
</comment>
<evidence type="ECO:0000256" key="9">
    <source>
        <dbReference type="SAM" id="SignalP"/>
    </source>
</evidence>
<dbReference type="InterPro" id="IPR036156">
    <property type="entry name" value="Beta-gal/glucu_dom_sf"/>
</dbReference>
<dbReference type="InterPro" id="IPR023232">
    <property type="entry name" value="Glyco_hydro_2_AS"/>
</dbReference>
<dbReference type="Pfam" id="PF02836">
    <property type="entry name" value="Glyco_hydro_2_C"/>
    <property type="match status" value="1"/>
</dbReference>
<evidence type="ECO:0000259" key="10">
    <source>
        <dbReference type="SMART" id="SM01038"/>
    </source>
</evidence>
<dbReference type="PROSITE" id="PS00719">
    <property type="entry name" value="GLYCOSYL_HYDROL_F2_1"/>
    <property type="match status" value="1"/>
</dbReference>
<evidence type="ECO:0000256" key="2">
    <source>
        <dbReference type="ARBA" id="ARBA00007401"/>
    </source>
</evidence>
<dbReference type="SUPFAM" id="SSF49303">
    <property type="entry name" value="beta-Galactosidase/glucuronidase domain"/>
    <property type="match status" value="2"/>
</dbReference>
<dbReference type="Pfam" id="PF00703">
    <property type="entry name" value="Glyco_hydro_2"/>
    <property type="match status" value="1"/>
</dbReference>
<dbReference type="InterPro" id="IPR008979">
    <property type="entry name" value="Galactose-bd-like_sf"/>
</dbReference>
<evidence type="ECO:0000256" key="7">
    <source>
        <dbReference type="RuleBase" id="RU361154"/>
    </source>
</evidence>
<feature type="signal peptide" evidence="9">
    <location>
        <begin position="1"/>
        <end position="23"/>
    </location>
</feature>
<dbReference type="InterPro" id="IPR006102">
    <property type="entry name" value="Ig-like_GH2"/>
</dbReference>
<evidence type="ECO:0000256" key="3">
    <source>
        <dbReference type="ARBA" id="ARBA00012756"/>
    </source>
</evidence>
<dbReference type="Pfam" id="PF02837">
    <property type="entry name" value="Glyco_hydro_2_N"/>
    <property type="match status" value="1"/>
</dbReference>
<dbReference type="PROSITE" id="PS00608">
    <property type="entry name" value="GLYCOSYL_HYDROL_F2_2"/>
    <property type="match status" value="1"/>
</dbReference>
<dbReference type="EMBL" id="WVTD01000010">
    <property type="protein sequence ID" value="MYL98909.1"/>
    <property type="molecule type" value="Genomic_DNA"/>
</dbReference>
<dbReference type="Gene3D" id="3.20.20.80">
    <property type="entry name" value="Glycosidases"/>
    <property type="match status" value="1"/>
</dbReference>
<keyword evidence="12" id="KW-1185">Reference proteome</keyword>
<dbReference type="GO" id="GO:0004565">
    <property type="term" value="F:beta-galactosidase activity"/>
    <property type="evidence" value="ECO:0007669"/>
    <property type="project" value="UniProtKB-EC"/>
</dbReference>
<feature type="region of interest" description="Disordered" evidence="8">
    <location>
        <begin position="1052"/>
        <end position="1090"/>
    </location>
</feature>
<dbReference type="Proteomes" id="UP000465810">
    <property type="component" value="Unassembled WGS sequence"/>
</dbReference>
<feature type="domain" description="Beta galactosidase small chain/" evidence="10">
    <location>
        <begin position="782"/>
        <end position="1060"/>
    </location>
</feature>
<dbReference type="GO" id="GO:0009341">
    <property type="term" value="C:beta-galactosidase complex"/>
    <property type="evidence" value="ECO:0007669"/>
    <property type="project" value="InterPro"/>
</dbReference>
<organism evidence="11 12">
    <name type="scientific">Novosphingobium silvae</name>
    <dbReference type="NCBI Taxonomy" id="2692619"/>
    <lineage>
        <taxon>Bacteria</taxon>
        <taxon>Pseudomonadati</taxon>
        <taxon>Pseudomonadota</taxon>
        <taxon>Alphaproteobacteria</taxon>
        <taxon>Sphingomonadales</taxon>
        <taxon>Sphingomonadaceae</taxon>
        <taxon>Novosphingobium</taxon>
    </lineage>
</organism>
<dbReference type="GO" id="GO:0030246">
    <property type="term" value="F:carbohydrate binding"/>
    <property type="evidence" value="ECO:0007669"/>
    <property type="project" value="InterPro"/>
</dbReference>
<dbReference type="InterPro" id="IPR004199">
    <property type="entry name" value="B-gal_small/dom_5"/>
</dbReference>
<dbReference type="PANTHER" id="PTHR46323:SF2">
    <property type="entry name" value="BETA-GALACTOSIDASE"/>
    <property type="match status" value="1"/>
</dbReference>
<dbReference type="InterPro" id="IPR050347">
    <property type="entry name" value="Bact_Beta-galactosidase"/>
</dbReference>
<keyword evidence="4 7" id="KW-0378">Hydrolase</keyword>
<dbReference type="Gene3D" id="2.70.98.10">
    <property type="match status" value="1"/>
</dbReference>
<evidence type="ECO:0000313" key="11">
    <source>
        <dbReference type="EMBL" id="MYL98909.1"/>
    </source>
</evidence>
<dbReference type="InterPro" id="IPR014718">
    <property type="entry name" value="GH-type_carb-bd"/>
</dbReference>
<dbReference type="SMART" id="SM01038">
    <property type="entry name" value="Bgal_small_N"/>
    <property type="match status" value="1"/>
</dbReference>
<dbReference type="InterPro" id="IPR023230">
    <property type="entry name" value="Glyco_hydro_2_CS"/>
</dbReference>
<dbReference type="InterPro" id="IPR011013">
    <property type="entry name" value="Gal_mutarotase_sf_dom"/>
</dbReference>
<dbReference type="Pfam" id="PF02929">
    <property type="entry name" value="Bgal_small_N"/>
    <property type="match status" value="1"/>
</dbReference>
<dbReference type="PANTHER" id="PTHR46323">
    <property type="entry name" value="BETA-GALACTOSIDASE"/>
    <property type="match status" value="1"/>
</dbReference>
<dbReference type="PRINTS" id="PR00132">
    <property type="entry name" value="GLHYDRLASE2"/>
</dbReference>
<dbReference type="InterPro" id="IPR013783">
    <property type="entry name" value="Ig-like_fold"/>
</dbReference>
<sequence>MRMSRFGWLLTTACILAPSGAIAADDPKVQAVQVDPSRPDWENPAVFAIGKLPARATAFPFESRELAMADRPERSARFLSLNGPWKFSFSPSADKLPTGFEQPGYDVSGWASIKVPADWQAEGYDQARYNNWRYPFVADRPLIPHETNPVGSYRRDFVVPAGWSGEDVILHIGAAGSAYYVWVNGRKVGYSEDSKLPSEFDVTDHVRPGANTVAIQIFRWSDGSYLEDQDFWRVSGIERDVYVMAAPGSRIRDHFIRAGLDATHTDGTLAVDVEATPGPRGRVVLTLMEGDKVVLRRSAALAALGSERRVALTGTVPAVRAWSAETPNLYTALIELEDGSGKLLQSTPTRVGFRTVAIENGLVTVNGKPVTIRGVNRHEHDPETFHVISRESMERDIELMKRNNINAIRTAHYPNDPYLYELADRYGLYVMDEANIESHAYMEYGNRVAEQRARYQLGFDPAWRDAHLSRVMNMVERDKNHPSIIFWSLGNEAGIGPTFEDAAKAVKARDPGRLLSYLGWGPLRPGDHRPNWYADIYAPMYDPAAKMDDYAANWSYRQPMIQCEYAHMMGNSGGNLKEYWDTIHAHPHKLQGGFIWDWVDQAMYGYTSDGRRYWADGGAYGPNPTGDIEFGDGIIQADRTPHPALYDLRKVSEPIQFDAFDAAGGTVRVHNRQDFLDLSGYDFEWQVLEDGRPVTGGRVPAPGIAARGSGTLALPLAASGRKAGAEYILTVRARAREGTIPLVAAGTIMAWEQFPLQAAAAAAGAVDRSGAVSVADSAGTVRLAAAGSTLSIDRATGLIRSYTRDGRLLLQGGAPNFWRAETDNAIGTGAAKKLAVWKELSEQRRVTSLDLRREADGGRSAVVEFTLGRGETLGAAKFRSTYRMNGDGSVSMTADFIPVKQDLPPPYRVGLMFDLPADLDTAEWYGRGPHETYVDRKVGAPIGIWRGALADQPHDYSRPQETGNKVDVRWMELSGAGHGLHVEGIGPLMMNALPFAYSKLYRRSPGTWKWTDITPGPSGTLLVDTTQWGIGGDDQWSDLGRPLPQYRTKLEPAHFELRLSPTPERSPTPAPSASRSSDGDSADDWGFFEN</sequence>
<keyword evidence="9" id="KW-0732">Signal</keyword>
<accession>A0A7X4GJQ6</accession>
<evidence type="ECO:0000256" key="1">
    <source>
        <dbReference type="ARBA" id="ARBA00001412"/>
    </source>
</evidence>
<reference evidence="11 12" key="1">
    <citation type="submission" date="2019-12" db="EMBL/GenBank/DDBJ databases">
        <authorList>
            <person name="Feng G."/>
            <person name="Zhu H."/>
        </authorList>
    </citation>
    <scope>NUCLEOTIDE SEQUENCE [LARGE SCALE GENOMIC DNA]</scope>
    <source>
        <strain evidence="11 12">FGD1</strain>
    </source>
</reference>
<evidence type="ECO:0000256" key="6">
    <source>
        <dbReference type="ARBA" id="ARBA00032230"/>
    </source>
</evidence>
<dbReference type="InterPro" id="IPR006103">
    <property type="entry name" value="Glyco_hydro_2_cat"/>
</dbReference>
<dbReference type="InterPro" id="IPR006101">
    <property type="entry name" value="Glyco_hydro_2"/>
</dbReference>
<dbReference type="InterPro" id="IPR032312">
    <property type="entry name" value="LacZ_4"/>
</dbReference>
<evidence type="ECO:0000256" key="4">
    <source>
        <dbReference type="ARBA" id="ARBA00022801"/>
    </source>
</evidence>
<dbReference type="EC" id="3.2.1.23" evidence="3 7"/>
<evidence type="ECO:0000256" key="5">
    <source>
        <dbReference type="ARBA" id="ARBA00023295"/>
    </source>
</evidence>
<dbReference type="Gene3D" id="2.60.120.260">
    <property type="entry name" value="Galactose-binding domain-like"/>
    <property type="match status" value="1"/>
</dbReference>
<gene>
    <name evidence="11" type="ORF">GR702_14170</name>
</gene>
<protein>
    <recommendedName>
        <fullName evidence="3 7">Beta-galactosidase</fullName>
        <ecNumber evidence="3 7">3.2.1.23</ecNumber>
    </recommendedName>
    <alternativeName>
        <fullName evidence="6 7">Lactase</fullName>
    </alternativeName>
</protein>